<keyword evidence="2" id="KW-1185">Reference proteome</keyword>
<comment type="caution">
    <text evidence="1">The sequence shown here is derived from an EMBL/GenBank/DDBJ whole genome shotgun (WGS) entry which is preliminary data.</text>
</comment>
<evidence type="ECO:0000313" key="2">
    <source>
        <dbReference type="Proteomes" id="UP000295313"/>
    </source>
</evidence>
<gene>
    <name evidence="1" type="ORF">B0I22_3144</name>
</gene>
<name>A0A4R8I8W3_9FLAO</name>
<reference evidence="1 2" key="1">
    <citation type="submission" date="2019-03" db="EMBL/GenBank/DDBJ databases">
        <title>Genomic Encyclopedia of Type Strains, Phase III (KMG-III): the genomes of soil and plant-associated and newly described type strains.</title>
        <authorList>
            <person name="Whitman W."/>
        </authorList>
    </citation>
    <scope>NUCLEOTIDE SEQUENCE [LARGE SCALE GENOMIC DNA]</scope>
    <source>
        <strain evidence="1 2">CGMCC 1.12802</strain>
    </source>
</reference>
<organism evidence="1 2">
    <name type="scientific">Epilithonimonas xixisoli</name>
    <dbReference type="NCBI Taxonomy" id="1476462"/>
    <lineage>
        <taxon>Bacteria</taxon>
        <taxon>Pseudomonadati</taxon>
        <taxon>Bacteroidota</taxon>
        <taxon>Flavobacteriia</taxon>
        <taxon>Flavobacteriales</taxon>
        <taxon>Weeksellaceae</taxon>
        <taxon>Chryseobacterium group</taxon>
        <taxon>Epilithonimonas</taxon>
    </lineage>
</organism>
<proteinExistence type="predicted"/>
<accession>A0A4R8I8W3</accession>
<protein>
    <submittedName>
        <fullName evidence="1">Uncharacterized protein</fullName>
    </submittedName>
</protein>
<dbReference type="OrthoDB" id="1340494at2"/>
<dbReference type="RefSeq" id="WP_133946113.1">
    <property type="nucleotide sequence ID" value="NZ_SOEO01000003.1"/>
</dbReference>
<sequence length="299" mass="34446">MSKKLLIREIFEKGKKESGRDSKSGIALYLSLYFYDEWKFEISERTFVRYYDSFLIDNEDKNIDSQTLDKLSQYLEFKDYKDFCNTATLTKENPDSSFTSVKVSIDDDSDSDKKHPNITVNITTNPILKLQEFFAKQSGFGIIGILIFGGFLTNNYLKKEETPVAKFAEIKDSIVSDDNVPKENSNASEIKIIPIEVIVNKEEDKEEKMQCMFWTGKEYMPAHCSETPNGLIALDMKLVNNFKKITTPDTITSIKNIWYSKHQNVVEFFTADGVNPENGKALQKLSEHMFDKYIRKNGE</sequence>
<dbReference type="Proteomes" id="UP000295313">
    <property type="component" value="Unassembled WGS sequence"/>
</dbReference>
<evidence type="ECO:0000313" key="1">
    <source>
        <dbReference type="EMBL" id="TDX83082.1"/>
    </source>
</evidence>
<dbReference type="EMBL" id="SOEO01000003">
    <property type="protein sequence ID" value="TDX83082.1"/>
    <property type="molecule type" value="Genomic_DNA"/>
</dbReference>
<dbReference type="AlphaFoldDB" id="A0A4R8I8W3"/>